<dbReference type="PANTHER" id="PTHR43101:SF1">
    <property type="entry name" value="BETA-FRUCTOSIDASE"/>
    <property type="match status" value="1"/>
</dbReference>
<evidence type="ECO:0000313" key="3">
    <source>
        <dbReference type="EMBL" id="ROH82000.1"/>
    </source>
</evidence>
<gene>
    <name evidence="3" type="ORF">EC392_06455</name>
</gene>
<feature type="domain" description="Glycosyl hydrolase family 32 C-terminal" evidence="2">
    <location>
        <begin position="39"/>
        <end position="111"/>
    </location>
</feature>
<dbReference type="Proteomes" id="UP000274511">
    <property type="component" value="Unassembled WGS sequence"/>
</dbReference>
<protein>
    <recommendedName>
        <fullName evidence="2">Glycosyl hydrolase family 32 C-terminal domain-containing protein</fullName>
    </recommendedName>
</protein>
<proteinExistence type="predicted"/>
<evidence type="ECO:0000259" key="2">
    <source>
        <dbReference type="Pfam" id="PF08244"/>
    </source>
</evidence>
<dbReference type="Pfam" id="PF08244">
    <property type="entry name" value="Glyco_hydro_32C"/>
    <property type="match status" value="1"/>
</dbReference>
<evidence type="ECO:0000256" key="1">
    <source>
        <dbReference type="SAM" id="MobiDB-lite"/>
    </source>
</evidence>
<feature type="region of interest" description="Disordered" evidence="1">
    <location>
        <begin position="1"/>
        <end position="32"/>
    </location>
</feature>
<dbReference type="STRING" id="1172565.AU508_05160"/>
<sequence length="121" mass="13708">MPRHQPRWPAFRKTGRYPPAASRHHALSRSQGLARRRRLVLERNYPEYGLSGYRSAPLPAQSVLSLRIFIDRSSIEVFVGEGECCLSSRIYPQPDGRALRLFADHGRAHLAGGDSWSLLRA</sequence>
<dbReference type="OrthoDB" id="9801455at2"/>
<comment type="caution">
    <text evidence="3">The sequence shown here is derived from an EMBL/GenBank/DDBJ whole genome shotgun (WGS) entry which is preliminary data.</text>
</comment>
<name>A0A3N0UQ50_9GAMM</name>
<accession>A0A3N0UQ50</accession>
<dbReference type="AlphaFoldDB" id="A0A3N0UQ50"/>
<evidence type="ECO:0000313" key="4">
    <source>
        <dbReference type="Proteomes" id="UP000274511"/>
    </source>
</evidence>
<dbReference type="InterPro" id="IPR013320">
    <property type="entry name" value="ConA-like_dom_sf"/>
</dbReference>
<dbReference type="InterPro" id="IPR051214">
    <property type="entry name" value="GH32_Enzymes"/>
</dbReference>
<dbReference type="InterPro" id="IPR013189">
    <property type="entry name" value="Glyco_hydro_32_C"/>
</dbReference>
<dbReference type="EMBL" id="RJUJ01000005">
    <property type="protein sequence ID" value="ROH82000.1"/>
    <property type="molecule type" value="Genomic_DNA"/>
</dbReference>
<dbReference type="SUPFAM" id="SSF49899">
    <property type="entry name" value="Concanavalin A-like lectins/glucanases"/>
    <property type="match status" value="1"/>
</dbReference>
<reference evidence="3 4" key="1">
    <citation type="submission" date="2018-10" db="EMBL/GenBank/DDBJ databases">
        <title>New species genome.</title>
        <authorList>
            <person name="Li Y."/>
        </authorList>
    </citation>
    <scope>NUCLEOTIDE SEQUENCE [LARGE SCALE GENOMIC DNA]</scope>
    <source>
        <strain evidence="3 4">L6_4B</strain>
    </source>
</reference>
<dbReference type="Gene3D" id="2.60.120.560">
    <property type="entry name" value="Exo-inulinase, domain 1"/>
    <property type="match status" value="1"/>
</dbReference>
<organism evidence="3 4">
    <name type="scientific">Lonsdalea populi</name>
    <dbReference type="NCBI Taxonomy" id="1172565"/>
    <lineage>
        <taxon>Bacteria</taxon>
        <taxon>Pseudomonadati</taxon>
        <taxon>Pseudomonadota</taxon>
        <taxon>Gammaproteobacteria</taxon>
        <taxon>Enterobacterales</taxon>
        <taxon>Pectobacteriaceae</taxon>
        <taxon>Lonsdalea</taxon>
    </lineage>
</organism>
<dbReference type="PANTHER" id="PTHR43101">
    <property type="entry name" value="BETA-FRUCTOSIDASE"/>
    <property type="match status" value="1"/>
</dbReference>